<feature type="region of interest" description="Disordered" evidence="1">
    <location>
        <begin position="103"/>
        <end position="130"/>
    </location>
</feature>
<accession>A0A0F9GJH8</accession>
<dbReference type="EMBL" id="LAZR01019951">
    <property type="protein sequence ID" value="KKL90666.1"/>
    <property type="molecule type" value="Genomic_DNA"/>
</dbReference>
<name>A0A0F9GJH8_9ZZZZ</name>
<dbReference type="AlphaFoldDB" id="A0A0F9GJH8"/>
<evidence type="ECO:0000256" key="1">
    <source>
        <dbReference type="SAM" id="MobiDB-lite"/>
    </source>
</evidence>
<protein>
    <submittedName>
        <fullName evidence="2">Uncharacterized protein</fullName>
    </submittedName>
</protein>
<reference evidence="2" key="1">
    <citation type="journal article" date="2015" name="Nature">
        <title>Complex archaea that bridge the gap between prokaryotes and eukaryotes.</title>
        <authorList>
            <person name="Spang A."/>
            <person name="Saw J.H."/>
            <person name="Jorgensen S.L."/>
            <person name="Zaremba-Niedzwiedzka K."/>
            <person name="Martijn J."/>
            <person name="Lind A.E."/>
            <person name="van Eijk R."/>
            <person name="Schleper C."/>
            <person name="Guy L."/>
            <person name="Ettema T.J."/>
        </authorList>
    </citation>
    <scope>NUCLEOTIDE SEQUENCE</scope>
</reference>
<gene>
    <name evidence="2" type="ORF">LCGC14_1902450</name>
</gene>
<comment type="caution">
    <text evidence="2">The sequence shown here is derived from an EMBL/GenBank/DDBJ whole genome shotgun (WGS) entry which is preliminary data.</text>
</comment>
<sequence>MKRQLPKTIDTNDPEYAAKKAETDEAIIKKARTDILSMLQKLTLKIIPGSFELEFVDDTEYPKFIKLDSKGHPGIVVHSKEEEKQHKIWVDPEKEKRRKAEAKVATKANKGPAFGMVTDGDGKDGTAGDK</sequence>
<evidence type="ECO:0000313" key="2">
    <source>
        <dbReference type="EMBL" id="KKL90666.1"/>
    </source>
</evidence>
<feature type="compositionally biased region" description="Basic and acidic residues" evidence="1">
    <location>
        <begin position="120"/>
        <end position="130"/>
    </location>
</feature>
<organism evidence="2">
    <name type="scientific">marine sediment metagenome</name>
    <dbReference type="NCBI Taxonomy" id="412755"/>
    <lineage>
        <taxon>unclassified sequences</taxon>
        <taxon>metagenomes</taxon>
        <taxon>ecological metagenomes</taxon>
    </lineage>
</organism>
<proteinExistence type="predicted"/>